<dbReference type="SMART" id="SM00389">
    <property type="entry name" value="HOX"/>
    <property type="match status" value="1"/>
</dbReference>
<evidence type="ECO:0000256" key="1">
    <source>
        <dbReference type="ARBA" id="ARBA00004123"/>
    </source>
</evidence>
<gene>
    <name evidence="16" type="ORF">GSLYS_00003142001</name>
</gene>
<evidence type="ECO:0000256" key="12">
    <source>
        <dbReference type="PROSITE-ProRule" id="PRU00108"/>
    </source>
</evidence>
<dbReference type="InterPro" id="IPR017970">
    <property type="entry name" value="Homeobox_CS"/>
</dbReference>
<evidence type="ECO:0000256" key="11">
    <source>
        <dbReference type="ARBA" id="ARBA00078248"/>
    </source>
</evidence>
<dbReference type="PANTHER" id="PTHR24329:SF337">
    <property type="entry name" value="ARISTALESS RELATED HOMEOBOX"/>
    <property type="match status" value="1"/>
</dbReference>
<keyword evidence="6" id="KW-0804">Transcription</keyword>
<evidence type="ECO:0000256" key="14">
    <source>
        <dbReference type="SAM" id="MobiDB-lite"/>
    </source>
</evidence>
<dbReference type="Pfam" id="PF00046">
    <property type="entry name" value="Homeodomain"/>
    <property type="match status" value="1"/>
</dbReference>
<evidence type="ECO:0000256" key="9">
    <source>
        <dbReference type="ARBA" id="ARBA00064347"/>
    </source>
</evidence>
<proteinExistence type="predicted"/>
<feature type="non-terminal residue" evidence="16">
    <location>
        <position position="1"/>
    </location>
</feature>
<dbReference type="CDD" id="cd00086">
    <property type="entry name" value="homeodomain"/>
    <property type="match status" value="1"/>
</dbReference>
<dbReference type="GO" id="GO:0000977">
    <property type="term" value="F:RNA polymerase II transcription regulatory region sequence-specific DNA binding"/>
    <property type="evidence" value="ECO:0007669"/>
    <property type="project" value="TreeGrafter"/>
</dbReference>
<feature type="compositionally biased region" description="Basic and acidic residues" evidence="14">
    <location>
        <begin position="142"/>
        <end position="161"/>
    </location>
</feature>
<dbReference type="GO" id="GO:0000981">
    <property type="term" value="F:DNA-binding transcription factor activity, RNA polymerase II-specific"/>
    <property type="evidence" value="ECO:0007669"/>
    <property type="project" value="InterPro"/>
</dbReference>
<dbReference type="InterPro" id="IPR050649">
    <property type="entry name" value="Paired_Homeobox_TFs"/>
</dbReference>
<dbReference type="EMBL" id="CAXITT010000041">
    <property type="protein sequence ID" value="CAL1528972.1"/>
    <property type="molecule type" value="Genomic_DNA"/>
</dbReference>
<feature type="DNA-binding region" description="Homeobox" evidence="12">
    <location>
        <begin position="61"/>
        <end position="120"/>
    </location>
</feature>
<evidence type="ECO:0000256" key="5">
    <source>
        <dbReference type="ARBA" id="ARBA00023155"/>
    </source>
</evidence>
<dbReference type="AlphaFoldDB" id="A0AAV2H5N0"/>
<accession>A0AAV2H5N0</accession>
<dbReference type="Proteomes" id="UP001497497">
    <property type="component" value="Unassembled WGS sequence"/>
</dbReference>
<feature type="region of interest" description="Disordered" evidence="14">
    <location>
        <begin position="371"/>
        <end position="412"/>
    </location>
</feature>
<evidence type="ECO:0000256" key="10">
    <source>
        <dbReference type="ARBA" id="ARBA00070091"/>
    </source>
</evidence>
<dbReference type="SUPFAM" id="SSF46689">
    <property type="entry name" value="Homeodomain-like"/>
    <property type="match status" value="1"/>
</dbReference>
<dbReference type="PANTHER" id="PTHR24329">
    <property type="entry name" value="HOMEOBOX PROTEIN ARISTALESS"/>
    <property type="match status" value="1"/>
</dbReference>
<comment type="subcellular location">
    <subcellularLocation>
        <location evidence="1 12 13">Nucleus</location>
    </subcellularLocation>
</comment>
<feature type="compositionally biased region" description="Basic and acidic residues" evidence="14">
    <location>
        <begin position="277"/>
        <end position="293"/>
    </location>
</feature>
<feature type="region of interest" description="Disordered" evidence="14">
    <location>
        <begin position="262"/>
        <end position="323"/>
    </location>
</feature>
<dbReference type="FunFam" id="1.10.10.60:FF:000126">
    <property type="entry name" value="dorsal root ganglia homeobox protein-like"/>
    <property type="match status" value="1"/>
</dbReference>
<evidence type="ECO:0000256" key="3">
    <source>
        <dbReference type="ARBA" id="ARBA00023015"/>
    </source>
</evidence>
<comment type="function">
    <text evidence="8">Transcription factor required for the formation of correct projections from nociceptive sensory neurons to the dorsal horn of the spinal cord and normal perception of pain.</text>
</comment>
<protein>
    <recommendedName>
        <fullName evidence="10">Dorsal root ganglia homeobox protein</fullName>
    </recommendedName>
    <alternativeName>
        <fullName evidence="11">Paired-related homeobox protein-like 1</fullName>
    </alternativeName>
</protein>
<name>A0AAV2H5N0_LYMST</name>
<evidence type="ECO:0000256" key="8">
    <source>
        <dbReference type="ARBA" id="ARBA00058719"/>
    </source>
</evidence>
<feature type="non-terminal residue" evidence="16">
    <location>
        <position position="424"/>
    </location>
</feature>
<organism evidence="16 17">
    <name type="scientific">Lymnaea stagnalis</name>
    <name type="common">Great pond snail</name>
    <name type="synonym">Helix stagnalis</name>
    <dbReference type="NCBI Taxonomy" id="6523"/>
    <lineage>
        <taxon>Eukaryota</taxon>
        <taxon>Metazoa</taxon>
        <taxon>Spiralia</taxon>
        <taxon>Lophotrochozoa</taxon>
        <taxon>Mollusca</taxon>
        <taxon>Gastropoda</taxon>
        <taxon>Heterobranchia</taxon>
        <taxon>Euthyneura</taxon>
        <taxon>Panpulmonata</taxon>
        <taxon>Hygrophila</taxon>
        <taxon>Lymnaeoidea</taxon>
        <taxon>Lymnaeidae</taxon>
        <taxon>Lymnaea</taxon>
    </lineage>
</organism>
<keyword evidence="7 12" id="KW-0539">Nucleus</keyword>
<dbReference type="Gene3D" id="1.10.10.60">
    <property type="entry name" value="Homeodomain-like"/>
    <property type="match status" value="1"/>
</dbReference>
<evidence type="ECO:0000313" key="17">
    <source>
        <dbReference type="Proteomes" id="UP001497497"/>
    </source>
</evidence>
<feature type="region of interest" description="Disordered" evidence="14">
    <location>
        <begin position="197"/>
        <end position="219"/>
    </location>
</feature>
<feature type="compositionally biased region" description="Low complexity" evidence="14">
    <location>
        <begin position="163"/>
        <end position="175"/>
    </location>
</feature>
<dbReference type="GO" id="GO:0005634">
    <property type="term" value="C:nucleus"/>
    <property type="evidence" value="ECO:0007669"/>
    <property type="project" value="UniProtKB-SubCell"/>
</dbReference>
<feature type="compositionally biased region" description="Gly residues" evidence="14">
    <location>
        <begin position="128"/>
        <end position="139"/>
    </location>
</feature>
<comment type="caution">
    <text evidence="16">The sequence shown here is derived from an EMBL/GenBank/DDBJ whole genome shotgun (WGS) entry which is preliminary data.</text>
</comment>
<keyword evidence="2" id="KW-0217">Developmental protein</keyword>
<dbReference type="PROSITE" id="PS50071">
    <property type="entry name" value="HOMEOBOX_2"/>
    <property type="match status" value="1"/>
</dbReference>
<dbReference type="InterPro" id="IPR001356">
    <property type="entry name" value="HD"/>
</dbReference>
<comment type="subunit">
    <text evidence="9">Interacts with RGMB.</text>
</comment>
<evidence type="ECO:0000256" key="13">
    <source>
        <dbReference type="RuleBase" id="RU000682"/>
    </source>
</evidence>
<evidence type="ECO:0000256" key="7">
    <source>
        <dbReference type="ARBA" id="ARBA00023242"/>
    </source>
</evidence>
<dbReference type="InterPro" id="IPR009057">
    <property type="entry name" value="Homeodomain-like_sf"/>
</dbReference>
<evidence type="ECO:0000256" key="6">
    <source>
        <dbReference type="ARBA" id="ARBA00023163"/>
    </source>
</evidence>
<evidence type="ECO:0000259" key="15">
    <source>
        <dbReference type="PROSITE" id="PS50071"/>
    </source>
</evidence>
<evidence type="ECO:0000256" key="2">
    <source>
        <dbReference type="ARBA" id="ARBA00022473"/>
    </source>
</evidence>
<keyword evidence="17" id="KW-1185">Reference proteome</keyword>
<keyword evidence="3" id="KW-0805">Transcription regulation</keyword>
<feature type="region of interest" description="Disordered" evidence="14">
    <location>
        <begin position="118"/>
        <end position="182"/>
    </location>
</feature>
<reference evidence="16 17" key="1">
    <citation type="submission" date="2024-04" db="EMBL/GenBank/DDBJ databases">
        <authorList>
            <consortium name="Genoscope - CEA"/>
            <person name="William W."/>
        </authorList>
    </citation>
    <scope>NUCLEOTIDE SEQUENCE [LARGE SCALE GENOMIC DNA]</scope>
</reference>
<evidence type="ECO:0000313" key="16">
    <source>
        <dbReference type="EMBL" id="CAL1528972.1"/>
    </source>
</evidence>
<feature type="compositionally biased region" description="Basic and acidic residues" evidence="14">
    <location>
        <begin position="210"/>
        <end position="219"/>
    </location>
</feature>
<keyword evidence="4 12" id="KW-0238">DNA-binding</keyword>
<dbReference type="PROSITE" id="PS00027">
    <property type="entry name" value="HOMEOBOX_1"/>
    <property type="match status" value="1"/>
</dbReference>
<sequence>TWSQAEIPLESGGMFCFHCPPSFHPTGRPLTLDYPCPTHPSYPGYGLHADLHDEAFARRKQRRNRTTFTLQQLEELEKAFAQTHYPDVFMREDLAMRINLTEARVQVWFQNRRAKWRKSERFSHQPGQGTGGNGVGSGVEEGEYHIDDGEDGKLLEVEERANPSSPHMHSPHGSPKSATAAEHPVDMRRDLLPGGECRSAQVESGQSAQAEDRKERGAEMCRDKIKDNRLESEEEDGEVCVDKTETEDDVVVKDLHHLASMRHVTQHRAYDFSSSRRGVDEADKDDDCSRDKDPEDDEDDNNNVEKRKMYSFPTRHRQDSFPSVVDSRKFDNIFGIPRTAAFRPGFPQSANQDAPKLILNTPSSNSLTCTHEVNKSTSPKVSTSPLSFPANSSSSLQNLDSRNGRCGDSNSFPASAALTFGAGM</sequence>
<evidence type="ECO:0000256" key="4">
    <source>
        <dbReference type="ARBA" id="ARBA00023125"/>
    </source>
</evidence>
<feature type="compositionally biased region" description="Low complexity" evidence="14">
    <location>
        <begin position="382"/>
        <end position="396"/>
    </location>
</feature>
<feature type="domain" description="Homeobox" evidence="15">
    <location>
        <begin position="59"/>
        <end position="119"/>
    </location>
</feature>
<keyword evidence="5 12" id="KW-0371">Homeobox</keyword>
<feature type="compositionally biased region" description="Polar residues" evidence="14">
    <location>
        <begin position="371"/>
        <end position="381"/>
    </location>
</feature>